<dbReference type="AlphaFoldDB" id="A0AAW6Q9U0"/>
<dbReference type="Pfam" id="PF21088">
    <property type="entry name" value="MS_channel_1st"/>
    <property type="match status" value="1"/>
</dbReference>
<dbReference type="GO" id="GO:0009992">
    <property type="term" value="P:intracellular water homeostasis"/>
    <property type="evidence" value="ECO:0007669"/>
    <property type="project" value="TreeGrafter"/>
</dbReference>
<feature type="transmembrane region" description="Helical" evidence="9">
    <location>
        <begin position="884"/>
        <end position="905"/>
    </location>
</feature>
<evidence type="ECO:0000256" key="2">
    <source>
        <dbReference type="ARBA" id="ARBA00008017"/>
    </source>
</evidence>
<organism evidence="15 16">
    <name type="scientific">Exercitatus varius</name>
    <dbReference type="NCBI Taxonomy" id="67857"/>
    <lineage>
        <taxon>Bacteria</taxon>
        <taxon>Pseudomonadati</taxon>
        <taxon>Pseudomonadota</taxon>
        <taxon>Gammaproteobacteria</taxon>
        <taxon>Pasteurellales</taxon>
        <taxon>Pasteurellaceae</taxon>
        <taxon>Exercitatus</taxon>
    </lineage>
</organism>
<feature type="coiled-coil region" evidence="8">
    <location>
        <begin position="45"/>
        <end position="92"/>
    </location>
</feature>
<feature type="transmembrane region" description="Helical" evidence="9">
    <location>
        <begin position="721"/>
        <end position="743"/>
    </location>
</feature>
<feature type="domain" description="Mechanosensitive ion channel inner membrane" evidence="11">
    <location>
        <begin position="494"/>
        <end position="828"/>
    </location>
</feature>
<evidence type="ECO:0000259" key="10">
    <source>
        <dbReference type="Pfam" id="PF00924"/>
    </source>
</evidence>
<dbReference type="Gene3D" id="3.30.70.100">
    <property type="match status" value="1"/>
</dbReference>
<keyword evidence="6 9" id="KW-1133">Transmembrane helix</keyword>
<dbReference type="Gene3D" id="1.10.287.1260">
    <property type="match status" value="1"/>
</dbReference>
<dbReference type="InterPro" id="IPR049142">
    <property type="entry name" value="MS_channel_1st"/>
</dbReference>
<dbReference type="InterPro" id="IPR049278">
    <property type="entry name" value="MS_channel_C"/>
</dbReference>
<feature type="coiled-coil region" evidence="8">
    <location>
        <begin position="502"/>
        <end position="529"/>
    </location>
</feature>
<dbReference type="InterPro" id="IPR011066">
    <property type="entry name" value="MscS_channel_C_sf"/>
</dbReference>
<proteinExistence type="inferred from homology"/>
<evidence type="ECO:0000256" key="1">
    <source>
        <dbReference type="ARBA" id="ARBA00004651"/>
    </source>
</evidence>
<dbReference type="Pfam" id="PF12794">
    <property type="entry name" value="MscS_TM"/>
    <property type="match status" value="1"/>
</dbReference>
<dbReference type="SUPFAM" id="SSF50182">
    <property type="entry name" value="Sm-like ribonucleoproteins"/>
    <property type="match status" value="1"/>
</dbReference>
<dbReference type="NCBIfam" id="NF008438">
    <property type="entry name" value="PRK11281.1"/>
    <property type="match status" value="1"/>
</dbReference>
<evidence type="ECO:0000256" key="8">
    <source>
        <dbReference type="SAM" id="Coils"/>
    </source>
</evidence>
<dbReference type="Pfam" id="PF00924">
    <property type="entry name" value="MS_channel_2nd"/>
    <property type="match status" value="1"/>
</dbReference>
<dbReference type="PROSITE" id="PS01246">
    <property type="entry name" value="UPF0003"/>
    <property type="match status" value="1"/>
</dbReference>
<keyword evidence="5" id="KW-0732">Signal</keyword>
<feature type="coiled-coil region" evidence="8">
    <location>
        <begin position="227"/>
        <end position="263"/>
    </location>
</feature>
<keyword evidence="8" id="KW-0175">Coiled coil</keyword>
<dbReference type="GO" id="GO:0005886">
    <property type="term" value="C:plasma membrane"/>
    <property type="evidence" value="ECO:0007669"/>
    <property type="project" value="UniProtKB-SubCell"/>
</dbReference>
<name>A0AAW6Q9U0_9PAST</name>
<feature type="transmembrane region" description="Helical" evidence="9">
    <location>
        <begin position="917"/>
        <end position="945"/>
    </location>
</feature>
<evidence type="ECO:0000313" key="16">
    <source>
        <dbReference type="Proteomes" id="UP001214976"/>
    </source>
</evidence>
<evidence type="ECO:0000256" key="4">
    <source>
        <dbReference type="ARBA" id="ARBA00022692"/>
    </source>
</evidence>
<dbReference type="FunFam" id="1.10.287.1260:FF:000002">
    <property type="entry name" value="Potassium efflux system KefA"/>
    <property type="match status" value="1"/>
</dbReference>
<accession>A0AAW6Q9U0</accession>
<evidence type="ECO:0000256" key="3">
    <source>
        <dbReference type="ARBA" id="ARBA00022475"/>
    </source>
</evidence>
<dbReference type="EMBL" id="JARQTW010000011">
    <property type="protein sequence ID" value="MDG2950243.1"/>
    <property type="molecule type" value="Genomic_DNA"/>
</dbReference>
<dbReference type="InterPro" id="IPR024393">
    <property type="entry name" value="MscS_porin"/>
</dbReference>
<evidence type="ECO:0000259" key="13">
    <source>
        <dbReference type="Pfam" id="PF21082"/>
    </source>
</evidence>
<feature type="transmembrane region" description="Helical" evidence="9">
    <location>
        <begin position="642"/>
        <end position="663"/>
    </location>
</feature>
<dbReference type="InterPro" id="IPR010920">
    <property type="entry name" value="LSM_dom_sf"/>
</dbReference>
<dbReference type="RefSeq" id="WP_317477300.1">
    <property type="nucleotide sequence ID" value="NZ_JARQTW010000011.1"/>
</dbReference>
<feature type="transmembrane region" description="Helical" evidence="9">
    <location>
        <begin position="618"/>
        <end position="636"/>
    </location>
</feature>
<evidence type="ECO:0000256" key="9">
    <source>
        <dbReference type="SAM" id="Phobius"/>
    </source>
</evidence>
<evidence type="ECO:0000256" key="7">
    <source>
        <dbReference type="ARBA" id="ARBA00023136"/>
    </source>
</evidence>
<feature type="transmembrane region" description="Helical" evidence="9">
    <location>
        <begin position="488"/>
        <end position="505"/>
    </location>
</feature>
<feature type="transmembrane region" description="Helical" evidence="9">
    <location>
        <begin position="683"/>
        <end position="709"/>
    </location>
</feature>
<feature type="domain" description="Mechanosensitive ion channel MscS porin" evidence="12">
    <location>
        <begin position="41"/>
        <end position="272"/>
    </location>
</feature>
<protein>
    <submittedName>
        <fullName evidence="15">Mechanosensitive channel MscK</fullName>
    </submittedName>
</protein>
<dbReference type="SUPFAM" id="SSF82861">
    <property type="entry name" value="Mechanosensitive channel protein MscS (YggB), transmembrane region"/>
    <property type="match status" value="1"/>
</dbReference>
<feature type="domain" description="Mechanosensitive ion channel transmembrane helices 2/3" evidence="14">
    <location>
        <begin position="890"/>
        <end position="931"/>
    </location>
</feature>
<dbReference type="SUPFAM" id="SSF82689">
    <property type="entry name" value="Mechanosensitive channel protein MscS (YggB), C-terminal domain"/>
    <property type="match status" value="1"/>
</dbReference>
<dbReference type="InterPro" id="IPR006685">
    <property type="entry name" value="MscS_channel_2nd"/>
</dbReference>
<comment type="similarity">
    <text evidence="2">Belongs to the MscS (TC 1.A.23) family.</text>
</comment>
<evidence type="ECO:0000259" key="14">
    <source>
        <dbReference type="Pfam" id="PF21088"/>
    </source>
</evidence>
<dbReference type="Pfam" id="PF21082">
    <property type="entry name" value="MS_channel_3rd"/>
    <property type="match status" value="1"/>
</dbReference>
<keyword evidence="7 9" id="KW-0472">Membrane</keyword>
<evidence type="ECO:0000256" key="6">
    <source>
        <dbReference type="ARBA" id="ARBA00022989"/>
    </source>
</evidence>
<feature type="transmembrane region" description="Helical" evidence="9">
    <location>
        <begin position="579"/>
        <end position="597"/>
    </location>
</feature>
<feature type="domain" description="Mechanosensitive ion channel MscS C-terminal" evidence="13">
    <location>
        <begin position="1009"/>
        <end position="1089"/>
    </location>
</feature>
<evidence type="ECO:0000259" key="12">
    <source>
        <dbReference type="Pfam" id="PF12795"/>
    </source>
</evidence>
<dbReference type="Proteomes" id="UP001214976">
    <property type="component" value="Unassembled WGS sequence"/>
</dbReference>
<reference evidence="15" key="1">
    <citation type="submission" date="2023-03" db="EMBL/GenBank/DDBJ databases">
        <title>Classification of Bisgaard taxon 6 and taxon 10 as Exercitatus varius gen. nov., spec. nov.</title>
        <authorList>
            <person name="Christensen H."/>
        </authorList>
    </citation>
    <scope>NUCLEOTIDE SEQUENCE</scope>
    <source>
        <strain evidence="15">86116</strain>
    </source>
</reference>
<dbReference type="GO" id="GO:0008381">
    <property type="term" value="F:mechanosensitive monoatomic ion channel activity"/>
    <property type="evidence" value="ECO:0007669"/>
    <property type="project" value="UniProtKB-ARBA"/>
</dbReference>
<evidence type="ECO:0000256" key="5">
    <source>
        <dbReference type="ARBA" id="ARBA00022729"/>
    </source>
</evidence>
<dbReference type="Gene3D" id="2.30.30.60">
    <property type="match status" value="1"/>
</dbReference>
<sequence length="1117" mass="126594">MQLAIWTRRVVTQLLLGALLVVAWPHAAYSALPSAREIESQLEKAKQAEQTDDAVKDLVKDLEETQRFIADIAKQKEQNAKLVKNIENADKGISASQSNISKLKADKLPTAADLSKYSLEELQQQLEQKQITLQNVQDELAQVNADLVAQRSAPERAQQTLAENAKRAQAINQVFINDKLSKSRKTRLEAEQTLLDLQNTYNQTLLQGTARLTSLYSLIVEERTLQQQQLQSELNTLQSAINEKNLQLSKEQVEQATQNQEKNAEANTNPVVAGQLNFNTQISKGILEETTRMNSLSQDNLRIKNVLGNLQQTQRNIEEQISSLQGTLVLSRIINKQRQSLPQDEMISGLGKRIADLRVKIFDITEFRDKLYDTDAYIKDLEQTEKVTFSAKDRAQLVDLVEERRKLLADYLSLLNNQLNLSINIELNQQQVQAISDSLQNKLQQQSFWVKSNSVMDWEWFKSFPDSMNFQRRALKKNFDFSNWKENLLPGLGAIALLLILTALIRRKKENIKKRLNKLNQQINVYATDTQWHTPKAIFWVAVLSLPSTFLFLAGFILVTGICFKDPATVWPWGLKMAAYWWSFAFMLGMLRPNGIGHHHFNMPKESNEAFRNMLKRSAWIIALLLNVSIFSHIDLGLSYDVIGQASMIIVLVTVLLIMVPRFRQAVSSYQKSAKEQTVMSQYFLPILRVVLLLVPVVLIVLTAMGYYYTAIVLIEHSISSYFVVMTWWLIRNLVYRGFAVAARRMAYRRAKEKREQLQAKVIAEANSSLNPDMQEIQYDDSIAISEIKAQMLRVADFLLWIALFGMFYWAWSDLVTAAYYLDSISLWRQTTSGENGTTVTESITLLNLFVAIAIMVVTYVLVRNISGLLETLVFSHTRLSQGTPYTITTLLTYAIIALGATSAFGALGMSWSKLQWLFAALSVGLGFGMQEIFANFVSGIIILFERPVRIGDIITLGEFSGTVSKIRIRATTLVDFDGKEVIVPNKSFVTERLVNWALSDTVTRVIARVGVGYGADLELTKKLLLQAAADCELVLKDPAPVVYFLNFGASTLDHELRVYVGHVGDRNPTLDYLNRRINQLLTENNIEIAFNQLDIYIKNLTTNEELKVGETVELKK</sequence>
<keyword evidence="4 9" id="KW-0812">Transmembrane</keyword>
<dbReference type="PANTHER" id="PTHR30347:SF1">
    <property type="entry name" value="MECHANOSENSITIVE CHANNEL MSCK"/>
    <property type="match status" value="1"/>
</dbReference>
<dbReference type="InterPro" id="IPR011014">
    <property type="entry name" value="MscS_channel_TM-2"/>
</dbReference>
<feature type="transmembrane region" description="Helical" evidence="9">
    <location>
        <begin position="537"/>
        <end position="559"/>
    </location>
</feature>
<dbReference type="InterPro" id="IPR006686">
    <property type="entry name" value="MscS_channel_CS"/>
</dbReference>
<feature type="domain" description="Mechanosensitive ion channel MscS" evidence="10">
    <location>
        <begin position="933"/>
        <end position="997"/>
    </location>
</feature>
<feature type="coiled-coil region" evidence="8">
    <location>
        <begin position="741"/>
        <end position="768"/>
    </location>
</feature>
<comment type="caution">
    <text evidence="15">The sequence shown here is derived from an EMBL/GenBank/DDBJ whole genome shotgun (WGS) entry which is preliminary data.</text>
</comment>
<feature type="transmembrane region" description="Helical" evidence="9">
    <location>
        <begin position="842"/>
        <end position="863"/>
    </location>
</feature>
<feature type="transmembrane region" description="Helical" evidence="9">
    <location>
        <begin position="798"/>
        <end position="822"/>
    </location>
</feature>
<dbReference type="Pfam" id="PF12795">
    <property type="entry name" value="MscS_porin"/>
    <property type="match status" value="1"/>
</dbReference>
<dbReference type="FunFam" id="2.30.30.60:FF:000001">
    <property type="entry name" value="MscS Mechanosensitive ion channel"/>
    <property type="match status" value="1"/>
</dbReference>
<feature type="coiled-coil region" evidence="8">
    <location>
        <begin position="119"/>
        <end position="153"/>
    </location>
</feature>
<comment type="subcellular location">
    <subcellularLocation>
        <location evidence="1">Cell membrane</location>
        <topology evidence="1">Multi-pass membrane protein</topology>
    </subcellularLocation>
</comment>
<evidence type="ECO:0000313" key="15">
    <source>
        <dbReference type="EMBL" id="MDG2950243.1"/>
    </source>
</evidence>
<gene>
    <name evidence="15" type="primary">mscK</name>
    <name evidence="15" type="ORF">P7M15_06890</name>
</gene>
<dbReference type="InterPro" id="IPR025692">
    <property type="entry name" value="MscS_IM_dom1"/>
</dbReference>
<keyword evidence="3" id="KW-1003">Cell membrane</keyword>
<dbReference type="PANTHER" id="PTHR30347">
    <property type="entry name" value="POTASSIUM CHANNEL RELATED"/>
    <property type="match status" value="1"/>
</dbReference>
<dbReference type="InterPro" id="IPR023408">
    <property type="entry name" value="MscS_beta-dom_sf"/>
</dbReference>
<dbReference type="InterPro" id="IPR052702">
    <property type="entry name" value="MscS-like_channel"/>
</dbReference>
<evidence type="ECO:0000259" key="11">
    <source>
        <dbReference type="Pfam" id="PF12794"/>
    </source>
</evidence>